<keyword evidence="3" id="KW-1185">Reference proteome</keyword>
<keyword evidence="1" id="KW-0732">Signal</keyword>
<protein>
    <submittedName>
        <fullName evidence="2">Uncharacterized protein</fullName>
    </submittedName>
</protein>
<dbReference type="EMBL" id="VKDB01000003">
    <property type="protein sequence ID" value="TSA87350.1"/>
    <property type="molecule type" value="Genomic_DNA"/>
</dbReference>
<dbReference type="Proteomes" id="UP000316092">
    <property type="component" value="Unassembled WGS sequence"/>
</dbReference>
<evidence type="ECO:0000313" key="3">
    <source>
        <dbReference type="Proteomes" id="UP000316092"/>
    </source>
</evidence>
<dbReference type="OrthoDB" id="57480at2"/>
<evidence type="ECO:0000256" key="1">
    <source>
        <dbReference type="SAM" id="SignalP"/>
    </source>
</evidence>
<dbReference type="AlphaFoldDB" id="A0A553V4D1"/>
<feature type="chain" id="PRO_5022064000" evidence="1">
    <location>
        <begin position="18"/>
        <end position="331"/>
    </location>
</feature>
<feature type="signal peptide" evidence="1">
    <location>
        <begin position="1"/>
        <end position="17"/>
    </location>
</feature>
<name>A0A553V4D1_9DEIO</name>
<proteinExistence type="predicted"/>
<gene>
    <name evidence="2" type="ORF">FNU79_05575</name>
</gene>
<sequence>MKPLALLALLLTSGTLAATRVAGTNTVYSYSLDPISDVNTSVVAIDEQYDQYGDTRLTVQCSNRGEPDVWAVLRSKNDLITEGQLDQGLKPAVTIRLGNDPAITLRNSDLVSVVDERDNLKTRSLGFYGPVVGQLVRGLQSGKRLAVRINRPSGGQALTYLFPAAGFNTAWSGVRGCGGATSAVPARSMPQTSSSGVAAPKFTQWYFTTCRDAESGVVRTGLIAGRAHLCDLVIDTVPNGNFPTSARFNYELEYRESGQAGKLKLGGADGWQTGSENVKFRREGSKLVFTLPLNVRARSNRVYNSLNVIGELDFGGVSKKVFEPLPVRSGN</sequence>
<comment type="caution">
    <text evidence="2">The sequence shown here is derived from an EMBL/GenBank/DDBJ whole genome shotgun (WGS) entry which is preliminary data.</text>
</comment>
<dbReference type="RefSeq" id="WP_143719888.1">
    <property type="nucleotide sequence ID" value="NZ_VKDB01000003.1"/>
</dbReference>
<organism evidence="2 3">
    <name type="scientific">Deinococcus detaillensis</name>
    <dbReference type="NCBI Taxonomy" id="2592048"/>
    <lineage>
        <taxon>Bacteria</taxon>
        <taxon>Thermotogati</taxon>
        <taxon>Deinococcota</taxon>
        <taxon>Deinococci</taxon>
        <taxon>Deinococcales</taxon>
        <taxon>Deinococcaceae</taxon>
        <taxon>Deinococcus</taxon>
    </lineage>
</organism>
<evidence type="ECO:0000313" key="2">
    <source>
        <dbReference type="EMBL" id="TSA87350.1"/>
    </source>
</evidence>
<accession>A0A553V4D1</accession>
<reference evidence="2 3" key="1">
    <citation type="submission" date="2019-07" db="EMBL/GenBank/DDBJ databases">
        <title>Deinococcus detaillus sp. nov., isolated from humus soil in Antarctica.</title>
        <authorList>
            <person name="Zhang K."/>
        </authorList>
    </citation>
    <scope>NUCLEOTIDE SEQUENCE [LARGE SCALE GENOMIC DNA]</scope>
    <source>
        <strain evidence="2 3">H1</strain>
    </source>
</reference>